<evidence type="ECO:0000259" key="1">
    <source>
        <dbReference type="SMART" id="SM00881"/>
    </source>
</evidence>
<comment type="caution">
    <text evidence="2">The sequence shown here is derived from an EMBL/GenBank/DDBJ whole genome shotgun (WGS) entry which is preliminary data.</text>
</comment>
<feature type="domain" description="CoA-binding" evidence="1">
    <location>
        <begin position="9"/>
        <end position="108"/>
    </location>
</feature>
<evidence type="ECO:0000313" key="3">
    <source>
        <dbReference type="Proteomes" id="UP000648908"/>
    </source>
</evidence>
<dbReference type="SMART" id="SM00881">
    <property type="entry name" value="CoA_binding"/>
    <property type="match status" value="1"/>
</dbReference>
<dbReference type="SUPFAM" id="SSF51735">
    <property type="entry name" value="NAD(P)-binding Rossmann-fold domains"/>
    <property type="match status" value="1"/>
</dbReference>
<sequence length="141" mass="15669">MTDDKLREILNRTRCVALVGASMNPARASHFVGQYMVGRGIRVLPVNPGHAGESLFGETVFARLADIPPEWPVDMLDIFRRSKQVLPVVKEALTHLPHLKTVWMQIGVQNEDAAALARAEGIDVVQNRCPKQEFPRLFGDG</sequence>
<dbReference type="PANTHER" id="PTHR33303:SF2">
    <property type="entry name" value="COA-BINDING DOMAIN-CONTAINING PROTEIN"/>
    <property type="match status" value="1"/>
</dbReference>
<dbReference type="InterPro" id="IPR036291">
    <property type="entry name" value="NAD(P)-bd_dom_sf"/>
</dbReference>
<reference evidence="2" key="1">
    <citation type="submission" date="2021-01" db="EMBL/GenBank/DDBJ databases">
        <title>Tabrizicola alba sp. nov. a motile alkaliphilic bacterium isolated from a soda lake.</title>
        <authorList>
            <person name="Szuroczki S."/>
            <person name="Abbaszade G."/>
            <person name="Schumann P."/>
            <person name="Toth E."/>
        </authorList>
    </citation>
    <scope>NUCLEOTIDE SEQUENCE</scope>
    <source>
        <strain evidence="2">DMG-N-6</strain>
    </source>
</reference>
<dbReference type="Proteomes" id="UP000648908">
    <property type="component" value="Unassembled WGS sequence"/>
</dbReference>
<name>A0A8K0V6K2_9RHOB</name>
<dbReference type="Gene3D" id="3.40.50.720">
    <property type="entry name" value="NAD(P)-binding Rossmann-like Domain"/>
    <property type="match status" value="1"/>
</dbReference>
<protein>
    <submittedName>
        <fullName evidence="2">CoA-binding protein</fullName>
    </submittedName>
</protein>
<dbReference type="InterPro" id="IPR003781">
    <property type="entry name" value="CoA-bd"/>
</dbReference>
<gene>
    <name evidence="2" type="ORF">JL811_03685</name>
</gene>
<evidence type="ECO:0000313" key="2">
    <source>
        <dbReference type="EMBL" id="MBL4916313.1"/>
    </source>
</evidence>
<keyword evidence="3" id="KW-1185">Reference proteome</keyword>
<accession>A0A8K0V6K2</accession>
<dbReference type="Pfam" id="PF13380">
    <property type="entry name" value="CoA_binding_2"/>
    <property type="match status" value="1"/>
</dbReference>
<proteinExistence type="predicted"/>
<dbReference type="EMBL" id="JAESVN010000001">
    <property type="protein sequence ID" value="MBL4916313.1"/>
    <property type="molecule type" value="Genomic_DNA"/>
</dbReference>
<dbReference type="PANTHER" id="PTHR33303">
    <property type="entry name" value="CYTOPLASMIC PROTEIN-RELATED"/>
    <property type="match status" value="1"/>
</dbReference>
<organism evidence="2 3">
    <name type="scientific">Szabonella alba</name>
    <dbReference type="NCBI Taxonomy" id="2804194"/>
    <lineage>
        <taxon>Bacteria</taxon>
        <taxon>Pseudomonadati</taxon>
        <taxon>Pseudomonadota</taxon>
        <taxon>Alphaproteobacteria</taxon>
        <taxon>Rhodobacterales</taxon>
        <taxon>Paracoccaceae</taxon>
        <taxon>Szabonella</taxon>
    </lineage>
</organism>
<dbReference type="AlphaFoldDB" id="A0A8K0V6K2"/>